<comment type="caution">
    <text evidence="1">The sequence shown here is derived from an EMBL/GenBank/DDBJ whole genome shotgun (WGS) entry which is preliminary data.</text>
</comment>
<evidence type="ECO:0000313" key="1">
    <source>
        <dbReference type="EMBL" id="MBA8889520.1"/>
    </source>
</evidence>
<dbReference type="EMBL" id="JACGXL010000007">
    <property type="protein sequence ID" value="MBA8889520.1"/>
    <property type="molecule type" value="Genomic_DNA"/>
</dbReference>
<reference evidence="1 2" key="1">
    <citation type="submission" date="2020-07" db="EMBL/GenBank/DDBJ databases">
        <title>Genomic Encyclopedia of Type Strains, Phase IV (KMG-V): Genome sequencing to study the core and pangenomes of soil and plant-associated prokaryotes.</title>
        <authorList>
            <person name="Whitman W."/>
        </authorList>
    </citation>
    <scope>NUCLEOTIDE SEQUENCE [LARGE SCALE GENOMIC DNA]</scope>
    <source>
        <strain evidence="1 2">RH2WT43</strain>
    </source>
</reference>
<organism evidence="1 2">
    <name type="scientific">Dokdonella fugitiva</name>
    <dbReference type="NCBI Taxonomy" id="328517"/>
    <lineage>
        <taxon>Bacteria</taxon>
        <taxon>Pseudomonadati</taxon>
        <taxon>Pseudomonadota</taxon>
        <taxon>Gammaproteobacteria</taxon>
        <taxon>Lysobacterales</taxon>
        <taxon>Rhodanobacteraceae</taxon>
        <taxon>Dokdonella</taxon>
    </lineage>
</organism>
<keyword evidence="2" id="KW-1185">Reference proteome</keyword>
<gene>
    <name evidence="1" type="ORF">FHW12_003766</name>
</gene>
<evidence type="ECO:0000313" key="2">
    <source>
        <dbReference type="Proteomes" id="UP000550401"/>
    </source>
</evidence>
<accession>A0A839F8X3</accession>
<proteinExistence type="predicted"/>
<dbReference type="AlphaFoldDB" id="A0A839F8X3"/>
<dbReference type="RefSeq" id="WP_182532563.1">
    <property type="nucleotide sequence ID" value="NZ_JACGXL010000007.1"/>
</dbReference>
<name>A0A839F8X3_9GAMM</name>
<dbReference type="Proteomes" id="UP000550401">
    <property type="component" value="Unassembled WGS sequence"/>
</dbReference>
<protein>
    <submittedName>
        <fullName evidence="1">Uncharacterized protein</fullName>
    </submittedName>
</protein>
<sequence length="90" mass="9494">MYRITLACDGIPLDLGAAAAADIAEEFTHRPWHRDVTCEWDGTRLILRGDNDHDATGAAFAEEFSDAISACVAGGSDGAISLLSVETLAD</sequence>